<sequence length="282" mass="30418">MKLTGKAKIAGVMGHPVGHSLSPRLHGFWLDLYKVDGAYVPFEVKPEDLADCLRALPKLGIRGCNLTVPHKETAMEIVDGIDDHARRIGAVNTIVVGEDGRLSARNTDGLGFLENILVNAEGWQPTKGPAVIVGAGGAARALIVALLDAGVPEIRLVNRTKERAESLARELAPHQVTVIDWDRRSACLEEVTLLVNSTTQGMKGQPPLDLNLDRLPASAVVNDIVYNPLITPLLAEARDRGNQIVDGLGMLLYQAVPGFEAWFGVTPEVTEELRQRVLAGLV</sequence>
<keyword evidence="4 8" id="KW-0521">NADP</keyword>
<keyword evidence="3 8" id="KW-0028">Amino-acid biosynthesis</keyword>
<dbReference type="InterPro" id="IPR013708">
    <property type="entry name" value="Shikimate_DH-bd_N"/>
</dbReference>
<evidence type="ECO:0000313" key="12">
    <source>
        <dbReference type="EMBL" id="TPD61416.1"/>
    </source>
</evidence>
<keyword evidence="6 8" id="KW-0057">Aromatic amino acid biosynthesis</keyword>
<feature type="binding site" evidence="8">
    <location>
        <position position="108"/>
    </location>
    <ligand>
        <name>shikimate</name>
        <dbReference type="ChEBI" id="CHEBI:36208"/>
    </ligand>
</feature>
<comment type="catalytic activity">
    <reaction evidence="7 8">
        <text>shikimate + NADP(+) = 3-dehydroshikimate + NADPH + H(+)</text>
        <dbReference type="Rhea" id="RHEA:17737"/>
        <dbReference type="ChEBI" id="CHEBI:15378"/>
        <dbReference type="ChEBI" id="CHEBI:16630"/>
        <dbReference type="ChEBI" id="CHEBI:36208"/>
        <dbReference type="ChEBI" id="CHEBI:57783"/>
        <dbReference type="ChEBI" id="CHEBI:58349"/>
        <dbReference type="EC" id="1.1.1.25"/>
    </reaction>
</comment>
<proteinExistence type="inferred from homology"/>
<dbReference type="InterPro" id="IPR041121">
    <property type="entry name" value="SDH_C"/>
</dbReference>
<evidence type="ECO:0000256" key="1">
    <source>
        <dbReference type="ARBA" id="ARBA00004871"/>
    </source>
</evidence>
<comment type="pathway">
    <text evidence="1 8">Metabolic intermediate biosynthesis; chorismate biosynthesis; chorismate from D-erythrose 4-phosphate and phosphoenolpyruvate: step 4/7.</text>
</comment>
<dbReference type="InterPro" id="IPR022893">
    <property type="entry name" value="Shikimate_DH_fam"/>
</dbReference>
<evidence type="ECO:0000259" key="11">
    <source>
        <dbReference type="Pfam" id="PF18317"/>
    </source>
</evidence>
<dbReference type="SUPFAM" id="SSF53223">
    <property type="entry name" value="Aminoacid dehydrogenase-like, N-terminal domain"/>
    <property type="match status" value="1"/>
</dbReference>
<dbReference type="EC" id="1.1.1.25" evidence="2 8"/>
<dbReference type="InterPro" id="IPR046346">
    <property type="entry name" value="Aminoacid_DH-like_N_sf"/>
</dbReference>
<dbReference type="SUPFAM" id="SSF51735">
    <property type="entry name" value="NAD(P)-binding Rossmann-fold domains"/>
    <property type="match status" value="1"/>
</dbReference>
<feature type="binding site" evidence="8">
    <location>
        <begin position="158"/>
        <end position="163"/>
    </location>
    <ligand>
        <name>NADP(+)</name>
        <dbReference type="ChEBI" id="CHEBI:58349"/>
    </ligand>
</feature>
<dbReference type="GO" id="GO:0004764">
    <property type="term" value="F:shikimate 3-dehydrogenase (NADP+) activity"/>
    <property type="evidence" value="ECO:0007669"/>
    <property type="project" value="UniProtKB-UniRule"/>
</dbReference>
<comment type="function">
    <text evidence="8">Involved in the biosynthesis of the chorismate, which leads to the biosynthesis of aromatic amino acids. Catalyzes the reversible NADPH linked reduction of 3-dehydroshikimate (DHSA) to yield shikimate (SA).</text>
</comment>
<dbReference type="RefSeq" id="WP_139938736.1">
    <property type="nucleotide sequence ID" value="NZ_JBHSYP010000003.1"/>
</dbReference>
<evidence type="ECO:0000259" key="9">
    <source>
        <dbReference type="Pfam" id="PF01488"/>
    </source>
</evidence>
<evidence type="ECO:0000256" key="3">
    <source>
        <dbReference type="ARBA" id="ARBA00022605"/>
    </source>
</evidence>
<keyword evidence="13" id="KW-1185">Reference proteome</keyword>
<feature type="binding site" evidence="8">
    <location>
        <position position="67"/>
    </location>
    <ligand>
        <name>shikimate</name>
        <dbReference type="ChEBI" id="CHEBI:36208"/>
    </ligand>
</feature>
<dbReference type="GO" id="GO:0019632">
    <property type="term" value="P:shikimate metabolic process"/>
    <property type="evidence" value="ECO:0007669"/>
    <property type="project" value="InterPro"/>
</dbReference>
<evidence type="ECO:0000256" key="2">
    <source>
        <dbReference type="ARBA" id="ARBA00012962"/>
    </source>
</evidence>
<feature type="binding site" evidence="8">
    <location>
        <begin position="20"/>
        <end position="22"/>
    </location>
    <ligand>
        <name>shikimate</name>
        <dbReference type="ChEBI" id="CHEBI:36208"/>
    </ligand>
</feature>
<dbReference type="InterPro" id="IPR011342">
    <property type="entry name" value="Shikimate_DH"/>
</dbReference>
<keyword evidence="5 8" id="KW-0560">Oxidoreductase</keyword>
<dbReference type="PANTHER" id="PTHR21089">
    <property type="entry name" value="SHIKIMATE DEHYDROGENASE"/>
    <property type="match status" value="1"/>
</dbReference>
<dbReference type="CDD" id="cd01065">
    <property type="entry name" value="NAD_bind_Shikimate_DH"/>
    <property type="match status" value="1"/>
</dbReference>
<comment type="similarity">
    <text evidence="8">Belongs to the shikimate dehydrogenase family.</text>
</comment>
<organism evidence="12 13">
    <name type="scientific">Emcibacter nanhaiensis</name>
    <dbReference type="NCBI Taxonomy" id="1505037"/>
    <lineage>
        <taxon>Bacteria</taxon>
        <taxon>Pseudomonadati</taxon>
        <taxon>Pseudomonadota</taxon>
        <taxon>Alphaproteobacteria</taxon>
        <taxon>Emcibacterales</taxon>
        <taxon>Emcibacteraceae</taxon>
        <taxon>Emcibacter</taxon>
    </lineage>
</organism>
<dbReference type="EMBL" id="VFIY01000005">
    <property type="protein sequence ID" value="TPD61416.1"/>
    <property type="molecule type" value="Genomic_DNA"/>
</dbReference>
<dbReference type="Pfam" id="PF01488">
    <property type="entry name" value="Shikimate_DH"/>
    <property type="match status" value="1"/>
</dbReference>
<dbReference type="Proteomes" id="UP000319148">
    <property type="component" value="Unassembled WGS sequence"/>
</dbReference>
<feature type="binding site" evidence="8">
    <location>
        <position position="92"/>
    </location>
    <ligand>
        <name>shikimate</name>
        <dbReference type="ChEBI" id="CHEBI:36208"/>
    </ligand>
</feature>
<dbReference type="Pfam" id="PF18317">
    <property type="entry name" value="SDH_C"/>
    <property type="match status" value="1"/>
</dbReference>
<comment type="caution">
    <text evidence="12">The sequence shown here is derived from an EMBL/GenBank/DDBJ whole genome shotgun (WGS) entry which is preliminary data.</text>
</comment>
<feature type="binding site" evidence="8">
    <location>
        <position position="224"/>
    </location>
    <ligand>
        <name>NADP(+)</name>
        <dbReference type="ChEBI" id="CHEBI:58349"/>
    </ligand>
</feature>
<feature type="domain" description="Shikimate dehydrogenase substrate binding N-terminal" evidence="10">
    <location>
        <begin position="12"/>
        <end position="94"/>
    </location>
</feature>
<dbReference type="GO" id="GO:0009423">
    <property type="term" value="P:chorismate biosynthetic process"/>
    <property type="evidence" value="ECO:0007669"/>
    <property type="project" value="UniProtKB-UniRule"/>
</dbReference>
<evidence type="ECO:0000256" key="4">
    <source>
        <dbReference type="ARBA" id="ARBA00022857"/>
    </source>
</evidence>
<dbReference type="GO" id="GO:0009073">
    <property type="term" value="P:aromatic amino acid family biosynthetic process"/>
    <property type="evidence" value="ECO:0007669"/>
    <property type="project" value="UniProtKB-KW"/>
</dbReference>
<evidence type="ECO:0000259" key="10">
    <source>
        <dbReference type="Pfam" id="PF08501"/>
    </source>
</evidence>
<dbReference type="AlphaFoldDB" id="A0A501PNR8"/>
<gene>
    <name evidence="8" type="primary">aroE</name>
    <name evidence="12" type="ORF">FIV46_04195</name>
</gene>
<evidence type="ECO:0000256" key="8">
    <source>
        <dbReference type="HAMAP-Rule" id="MF_00222"/>
    </source>
</evidence>
<dbReference type="UniPathway" id="UPA00053">
    <property type="reaction ID" value="UER00087"/>
</dbReference>
<evidence type="ECO:0000256" key="5">
    <source>
        <dbReference type="ARBA" id="ARBA00023002"/>
    </source>
</evidence>
<evidence type="ECO:0000256" key="6">
    <source>
        <dbReference type="ARBA" id="ARBA00023141"/>
    </source>
</evidence>
<feature type="binding site" evidence="8">
    <location>
        <position position="83"/>
    </location>
    <ligand>
        <name>NADP(+)</name>
        <dbReference type="ChEBI" id="CHEBI:58349"/>
    </ligand>
</feature>
<feature type="active site" description="Proton acceptor" evidence="8">
    <location>
        <position position="71"/>
    </location>
</feature>
<feature type="binding site" evidence="8">
    <location>
        <position position="247"/>
    </location>
    <ligand>
        <name>NADP(+)</name>
        <dbReference type="ChEBI" id="CHEBI:58349"/>
    </ligand>
</feature>
<dbReference type="GO" id="GO:0008652">
    <property type="term" value="P:amino acid biosynthetic process"/>
    <property type="evidence" value="ECO:0007669"/>
    <property type="project" value="UniProtKB-KW"/>
</dbReference>
<dbReference type="GO" id="GO:0050661">
    <property type="term" value="F:NADP binding"/>
    <property type="evidence" value="ECO:0007669"/>
    <property type="project" value="InterPro"/>
</dbReference>
<evidence type="ECO:0000256" key="7">
    <source>
        <dbReference type="ARBA" id="ARBA00049442"/>
    </source>
</evidence>
<comment type="subunit">
    <text evidence="8">Homodimer.</text>
</comment>
<dbReference type="GO" id="GO:0005829">
    <property type="term" value="C:cytosol"/>
    <property type="evidence" value="ECO:0007669"/>
    <property type="project" value="TreeGrafter"/>
</dbReference>
<feature type="binding site" evidence="8">
    <location>
        <position position="254"/>
    </location>
    <ligand>
        <name>shikimate</name>
        <dbReference type="ChEBI" id="CHEBI:36208"/>
    </ligand>
</feature>
<dbReference type="HAMAP" id="MF_00222">
    <property type="entry name" value="Shikimate_DH_AroE"/>
    <property type="match status" value="1"/>
</dbReference>
<dbReference type="PANTHER" id="PTHR21089:SF1">
    <property type="entry name" value="BIFUNCTIONAL 3-DEHYDROQUINATE DEHYDRATASE_SHIKIMATE DEHYDROGENASE, CHLOROPLASTIC"/>
    <property type="match status" value="1"/>
</dbReference>
<accession>A0A501PNR8</accession>
<feature type="binding site" evidence="8">
    <location>
        <begin position="134"/>
        <end position="138"/>
    </location>
    <ligand>
        <name>NADP(+)</name>
        <dbReference type="ChEBI" id="CHEBI:58349"/>
    </ligand>
</feature>
<name>A0A501PNR8_9PROT</name>
<evidence type="ECO:0000313" key="13">
    <source>
        <dbReference type="Proteomes" id="UP000319148"/>
    </source>
</evidence>
<dbReference type="NCBIfam" id="NF001312">
    <property type="entry name" value="PRK00258.1-4"/>
    <property type="match status" value="1"/>
</dbReference>
<dbReference type="Gene3D" id="3.40.50.10860">
    <property type="entry name" value="Leucine Dehydrogenase, chain A, domain 1"/>
    <property type="match status" value="1"/>
</dbReference>
<feature type="domain" description="SDH C-terminal" evidence="11">
    <location>
        <begin position="247"/>
        <end position="270"/>
    </location>
</feature>
<dbReference type="OrthoDB" id="9792692at2"/>
<protein>
    <recommendedName>
        <fullName evidence="2 8">Shikimate dehydrogenase (NADP(+))</fullName>
        <shortName evidence="8">SDH</shortName>
        <ecNumber evidence="2 8">1.1.1.25</ecNumber>
    </recommendedName>
</protein>
<reference evidence="13" key="1">
    <citation type="submission" date="2019-06" db="EMBL/GenBank/DDBJ databases">
        <title>The complete genome of Emcibacter congregatus ZYLT.</title>
        <authorList>
            <person name="Zhao Z."/>
        </authorList>
    </citation>
    <scope>NUCLEOTIDE SEQUENCE [LARGE SCALE GENOMIC DNA]</scope>
    <source>
        <strain evidence="13">MCCC 1A06723</strain>
    </source>
</reference>
<dbReference type="Gene3D" id="3.40.50.720">
    <property type="entry name" value="NAD(P)-binding Rossmann-like Domain"/>
    <property type="match status" value="1"/>
</dbReference>
<dbReference type="NCBIfam" id="TIGR00507">
    <property type="entry name" value="aroE"/>
    <property type="match status" value="1"/>
</dbReference>
<feature type="binding site" evidence="8">
    <location>
        <position position="226"/>
    </location>
    <ligand>
        <name>shikimate</name>
        <dbReference type="ChEBI" id="CHEBI:36208"/>
    </ligand>
</feature>
<dbReference type="InterPro" id="IPR036291">
    <property type="entry name" value="NAD(P)-bd_dom_sf"/>
</dbReference>
<dbReference type="Pfam" id="PF08501">
    <property type="entry name" value="Shikimate_dh_N"/>
    <property type="match status" value="1"/>
</dbReference>
<dbReference type="InterPro" id="IPR006151">
    <property type="entry name" value="Shikm_DH/Glu-tRNA_Rdtase"/>
</dbReference>
<feature type="domain" description="Quinate/shikimate 5-dehydrogenase/glutamyl-tRNA reductase" evidence="9">
    <location>
        <begin position="130"/>
        <end position="199"/>
    </location>
</feature>